<evidence type="ECO:0000313" key="1">
    <source>
        <dbReference type="EMBL" id="CAB4155601.1"/>
    </source>
</evidence>
<sequence length="94" mass="10865">MDWVIDADGVEIISIDGQYTYQQQVEQWVADNDYEIATEPYRTMYTYNPKDPANTLRTVMEWVGRMMDVVPTIVMTTVEPFTPTPPKQSRGTIN</sequence>
<organism evidence="1">
    <name type="scientific">uncultured Caudovirales phage</name>
    <dbReference type="NCBI Taxonomy" id="2100421"/>
    <lineage>
        <taxon>Viruses</taxon>
        <taxon>Duplodnaviria</taxon>
        <taxon>Heunggongvirae</taxon>
        <taxon>Uroviricota</taxon>
        <taxon>Caudoviricetes</taxon>
        <taxon>Peduoviridae</taxon>
        <taxon>Maltschvirus</taxon>
        <taxon>Maltschvirus maltsch</taxon>
    </lineage>
</organism>
<accession>A0A6J5NDJ1</accession>
<reference evidence="1" key="1">
    <citation type="submission" date="2020-04" db="EMBL/GenBank/DDBJ databases">
        <authorList>
            <person name="Chiriac C."/>
            <person name="Salcher M."/>
            <person name="Ghai R."/>
            <person name="Kavagutti S V."/>
        </authorList>
    </citation>
    <scope>NUCLEOTIDE SEQUENCE</scope>
</reference>
<name>A0A6J5NDJ1_9CAUD</name>
<proteinExistence type="predicted"/>
<protein>
    <submittedName>
        <fullName evidence="1">Uncharacterized protein</fullName>
    </submittedName>
</protein>
<dbReference type="EMBL" id="LR796640">
    <property type="protein sequence ID" value="CAB4155601.1"/>
    <property type="molecule type" value="Genomic_DNA"/>
</dbReference>
<gene>
    <name evidence="1" type="ORF">UFOVP665_16</name>
</gene>